<evidence type="ECO:0000256" key="3">
    <source>
        <dbReference type="RuleBase" id="RU003476"/>
    </source>
</evidence>
<evidence type="ECO:0000259" key="4">
    <source>
        <dbReference type="PROSITE" id="PS51462"/>
    </source>
</evidence>
<comment type="caution">
    <text evidence="5">The sequence shown here is derived from an EMBL/GenBank/DDBJ whole genome shotgun (WGS) entry which is preliminary data.</text>
</comment>
<reference evidence="5" key="1">
    <citation type="submission" date="2020-09" db="EMBL/GenBank/DDBJ databases">
        <title>A novel bacterium of genus Paenibacillus, isolated from South China Sea.</title>
        <authorList>
            <person name="Huang H."/>
            <person name="Mo K."/>
            <person name="Hu Y."/>
        </authorList>
    </citation>
    <scope>NUCLEOTIDE SEQUENCE</scope>
    <source>
        <strain evidence="5">IB182363</strain>
    </source>
</reference>
<name>A0A927CBZ4_9BACL</name>
<keyword evidence="6" id="KW-1185">Reference proteome</keyword>
<keyword evidence="2 3" id="KW-0378">Hydrolase</keyword>
<accession>A0A927CBZ4</accession>
<dbReference type="InterPro" id="IPR000086">
    <property type="entry name" value="NUDIX_hydrolase_dom"/>
</dbReference>
<comment type="similarity">
    <text evidence="3">Belongs to the Nudix hydrolase family.</text>
</comment>
<dbReference type="AlphaFoldDB" id="A0A927CBZ4"/>
<feature type="domain" description="Nudix hydrolase" evidence="4">
    <location>
        <begin position="7"/>
        <end position="132"/>
    </location>
</feature>
<dbReference type="PRINTS" id="PR00502">
    <property type="entry name" value="NUDIXFAMILY"/>
</dbReference>
<evidence type="ECO:0000313" key="5">
    <source>
        <dbReference type="EMBL" id="MBD2864855.1"/>
    </source>
</evidence>
<dbReference type="InterPro" id="IPR020084">
    <property type="entry name" value="NUDIX_hydrolase_CS"/>
</dbReference>
<dbReference type="Pfam" id="PF00293">
    <property type="entry name" value="NUDIX"/>
    <property type="match status" value="1"/>
</dbReference>
<dbReference type="PANTHER" id="PTHR43046:SF2">
    <property type="entry name" value="8-OXO-DGTP DIPHOSPHATASE-RELATED"/>
    <property type="match status" value="1"/>
</dbReference>
<dbReference type="SUPFAM" id="SSF55811">
    <property type="entry name" value="Nudix"/>
    <property type="match status" value="1"/>
</dbReference>
<protein>
    <submittedName>
        <fullName evidence="5">NUDIX hydrolase</fullName>
    </submittedName>
</protein>
<dbReference type="PANTHER" id="PTHR43046">
    <property type="entry name" value="GDP-MANNOSE MANNOSYL HYDROLASE"/>
    <property type="match status" value="1"/>
</dbReference>
<evidence type="ECO:0000256" key="2">
    <source>
        <dbReference type="ARBA" id="ARBA00022801"/>
    </source>
</evidence>
<dbReference type="GO" id="GO:0016787">
    <property type="term" value="F:hydrolase activity"/>
    <property type="evidence" value="ECO:0007669"/>
    <property type="project" value="UniProtKB-KW"/>
</dbReference>
<comment type="cofactor">
    <cofactor evidence="1">
        <name>Mg(2+)</name>
        <dbReference type="ChEBI" id="CHEBI:18420"/>
    </cofactor>
</comment>
<evidence type="ECO:0000256" key="1">
    <source>
        <dbReference type="ARBA" id="ARBA00001946"/>
    </source>
</evidence>
<organism evidence="5 6">
    <name type="scientific">Paenibacillus oceani</name>
    <dbReference type="NCBI Taxonomy" id="2772510"/>
    <lineage>
        <taxon>Bacteria</taxon>
        <taxon>Bacillati</taxon>
        <taxon>Bacillota</taxon>
        <taxon>Bacilli</taxon>
        <taxon>Bacillales</taxon>
        <taxon>Paenibacillaceae</taxon>
        <taxon>Paenibacillus</taxon>
    </lineage>
</organism>
<evidence type="ECO:0000313" key="6">
    <source>
        <dbReference type="Proteomes" id="UP000639396"/>
    </source>
</evidence>
<dbReference type="Gene3D" id="3.90.79.10">
    <property type="entry name" value="Nucleoside Triphosphate Pyrophosphohydrolase"/>
    <property type="match status" value="1"/>
</dbReference>
<dbReference type="EMBL" id="JACXJA010000034">
    <property type="protein sequence ID" value="MBD2864855.1"/>
    <property type="molecule type" value="Genomic_DNA"/>
</dbReference>
<dbReference type="PROSITE" id="PS00893">
    <property type="entry name" value="NUDIX_BOX"/>
    <property type="match status" value="1"/>
</dbReference>
<dbReference type="InterPro" id="IPR020476">
    <property type="entry name" value="Nudix_hydrolase"/>
</dbReference>
<dbReference type="PROSITE" id="PS51462">
    <property type="entry name" value="NUDIX"/>
    <property type="match status" value="1"/>
</dbReference>
<dbReference type="RefSeq" id="WP_190930476.1">
    <property type="nucleotide sequence ID" value="NZ_JACXJA010000034.1"/>
</dbReference>
<proteinExistence type="inferred from homology"/>
<dbReference type="InterPro" id="IPR015797">
    <property type="entry name" value="NUDIX_hydrolase-like_dom_sf"/>
</dbReference>
<gene>
    <name evidence="5" type="ORF">IDH45_23030</name>
</gene>
<sequence>MEYVSPKHVVAVGALVQNESGEVLLVRTHWRSDTWEMPGGCVEAGEPLDAAVTREVWEETGIVIRPLGVTGVYYNATKQVLVVVFQAEYVSGDIRIQPEEIAEAGYIGLNESNIGDYITRPQQRSRTLDAMKAKVLVPYETWEVNPAYSLLSRLQNGGG</sequence>
<dbReference type="Proteomes" id="UP000639396">
    <property type="component" value="Unassembled WGS sequence"/>
</dbReference>